<keyword evidence="1" id="KW-0732">Signal</keyword>
<evidence type="ECO:0000256" key="2">
    <source>
        <dbReference type="SAM" id="Phobius"/>
    </source>
</evidence>
<comment type="caution">
    <text evidence="4">The sequence shown here is derived from an EMBL/GenBank/DDBJ whole genome shotgun (WGS) entry which is preliminary data.</text>
</comment>
<gene>
    <name evidence="4" type="ORF">ECRASSUSDP1_LOCUS28862</name>
</gene>
<dbReference type="InterPro" id="IPR004843">
    <property type="entry name" value="Calcineurin-like_PHP"/>
</dbReference>
<protein>
    <recommendedName>
        <fullName evidence="3">Calcineurin-like phosphoesterase domain-containing protein</fullName>
    </recommendedName>
</protein>
<dbReference type="PANTHER" id="PTHR22953:SF153">
    <property type="entry name" value="PURPLE ACID PHOSPHATASE"/>
    <property type="match status" value="1"/>
</dbReference>
<dbReference type="SUPFAM" id="SSF56300">
    <property type="entry name" value="Metallo-dependent phosphatases"/>
    <property type="match status" value="1"/>
</dbReference>
<dbReference type="EMBL" id="CAMPGE010029749">
    <property type="protein sequence ID" value="CAI2387233.1"/>
    <property type="molecule type" value="Genomic_DNA"/>
</dbReference>
<dbReference type="InterPro" id="IPR039331">
    <property type="entry name" value="PAPs-like"/>
</dbReference>
<accession>A0AAD2DC43</accession>
<dbReference type="Gene3D" id="3.60.21.10">
    <property type="match status" value="1"/>
</dbReference>
<organism evidence="4 5">
    <name type="scientific">Euplotes crassus</name>
    <dbReference type="NCBI Taxonomy" id="5936"/>
    <lineage>
        <taxon>Eukaryota</taxon>
        <taxon>Sar</taxon>
        <taxon>Alveolata</taxon>
        <taxon>Ciliophora</taxon>
        <taxon>Intramacronucleata</taxon>
        <taxon>Spirotrichea</taxon>
        <taxon>Hypotrichia</taxon>
        <taxon>Euplotida</taxon>
        <taxon>Euplotidae</taxon>
        <taxon>Moneuplotes</taxon>
    </lineage>
</organism>
<reference evidence="4" key="1">
    <citation type="submission" date="2023-07" db="EMBL/GenBank/DDBJ databases">
        <authorList>
            <consortium name="AG Swart"/>
            <person name="Singh M."/>
            <person name="Singh A."/>
            <person name="Seah K."/>
            <person name="Emmerich C."/>
        </authorList>
    </citation>
    <scope>NUCLEOTIDE SEQUENCE</scope>
    <source>
        <strain evidence="4">DP1</strain>
    </source>
</reference>
<keyword evidence="2" id="KW-1133">Transmembrane helix</keyword>
<dbReference type="GO" id="GO:0003993">
    <property type="term" value="F:acid phosphatase activity"/>
    <property type="evidence" value="ECO:0007669"/>
    <property type="project" value="InterPro"/>
</dbReference>
<evidence type="ECO:0000259" key="3">
    <source>
        <dbReference type="Pfam" id="PF00149"/>
    </source>
</evidence>
<dbReference type="InterPro" id="IPR029052">
    <property type="entry name" value="Metallo-depent_PP-like"/>
</dbReference>
<feature type="transmembrane region" description="Helical" evidence="2">
    <location>
        <begin position="167"/>
        <end position="186"/>
    </location>
</feature>
<feature type="transmembrane region" description="Helical" evidence="2">
    <location>
        <begin position="98"/>
        <end position="121"/>
    </location>
</feature>
<feature type="domain" description="Calcineurin-like phosphoesterase" evidence="3">
    <location>
        <begin position="358"/>
        <end position="555"/>
    </location>
</feature>
<dbReference type="Pfam" id="PF00149">
    <property type="entry name" value="Metallophos"/>
    <property type="match status" value="1"/>
</dbReference>
<keyword evidence="2" id="KW-0812">Transmembrane</keyword>
<keyword evidence="2" id="KW-0472">Membrane</keyword>
<name>A0AAD2DC43_EUPCR</name>
<feature type="transmembrane region" description="Helical" evidence="2">
    <location>
        <begin position="24"/>
        <end position="49"/>
    </location>
</feature>
<dbReference type="PANTHER" id="PTHR22953">
    <property type="entry name" value="ACID PHOSPHATASE RELATED"/>
    <property type="match status" value="1"/>
</dbReference>
<dbReference type="Proteomes" id="UP001295684">
    <property type="component" value="Unassembled WGS sequence"/>
</dbReference>
<evidence type="ECO:0000256" key="1">
    <source>
        <dbReference type="ARBA" id="ARBA00022729"/>
    </source>
</evidence>
<evidence type="ECO:0000313" key="5">
    <source>
        <dbReference type="Proteomes" id="UP001295684"/>
    </source>
</evidence>
<proteinExistence type="predicted"/>
<feature type="transmembrane region" description="Helical" evidence="2">
    <location>
        <begin position="133"/>
        <end position="155"/>
    </location>
</feature>
<sequence length="639" mass="72413">MYRVFEILFGGKHLNYADSKAHGYSLVTFIVSMILATLSVILNVVLVRIKQNELRSYRRREGVPLRSEMDGIQNNKTRVVIPDYENAFLKIATTTGIYGLEIATCLSLTIVWDMLVAWDVILASTETGVIKTLLILFLIIFVSFRHSMIFGSNFYKTMMSLVKWSPLIVPVVIGYVFALMSVTKGLCGCDFSEDIPGVVVNGDGMNLSTAFMRRYYDQDVCPVDKTPCFVYSTLPENALNDVFINFHVNLDSCSYQICNPKFEYAEGSFPNDHEDFSNWEDVRVVQADYRSPVTEFSQRGMFTALVKGMKADTTYSFRITEPNWNNENAQIYTYKTFNTKDMTIINGGDVGNSVLAHEVIENSLREANADLVMIGGDIAYDQNDPKCFRAWDYLLRSLPISVLDNSTNTIRVVPVLFSTGNHDLGATSYSPVVLRENEHEPVFKHFFPQNTANGEVPMLKDKKVYFSQSFGDDLLIVNLDAAYALDMKGEQTQWLEKVLSESNAKVKLAQYHGPLYSACRQDKWNDHQVENDGKRHWAPLFDKYNMTISFENHSHAFKRSKRIKGEKANPDGTLYLGEGSWGVLRSPGSCEKDNVELMDVILEVSAAWIVRIQPDEGIDSKAFDNKGNFVDSYYLKLDD</sequence>
<dbReference type="AlphaFoldDB" id="A0AAD2DC43"/>
<keyword evidence="5" id="KW-1185">Reference proteome</keyword>
<evidence type="ECO:0000313" key="4">
    <source>
        <dbReference type="EMBL" id="CAI2387233.1"/>
    </source>
</evidence>